<name>A0A2T3A5M4_9PEZI</name>
<feature type="region of interest" description="Disordered" evidence="1">
    <location>
        <begin position="315"/>
        <end position="338"/>
    </location>
</feature>
<dbReference type="EMBL" id="KZ678462">
    <property type="protein sequence ID" value="PSR83285.1"/>
    <property type="molecule type" value="Genomic_DNA"/>
</dbReference>
<evidence type="ECO:0000313" key="3">
    <source>
        <dbReference type="Proteomes" id="UP000241462"/>
    </source>
</evidence>
<feature type="region of interest" description="Disordered" evidence="1">
    <location>
        <begin position="35"/>
        <end position="56"/>
    </location>
</feature>
<gene>
    <name evidence="2" type="ORF">BD289DRAFT_287211</name>
</gene>
<sequence>MSRTQLPRRRPLIASQNLDPDPSLLHHLIWPRPVSKNNSTRSFDSGSSGLGLPRDDVHDHFVNRIRKINAEKKIRMEDRVRSENEDFVRPWPGSYPKRLDRLKALQSGPLSLSRVRSQSQPSNASPSGSEPPLLDAETHAKLIRERIRTAMAYKQQRAQEFKELYGVPQQAGVGARHIWRTSSSQSDSSTAVEEEKGLQANQGRQIESASYVKQTSQANHSDFKNFENFANHANQATQTTNANKTGKSRRRQKHEQDEEALPVFGPITRARMRWERKRARRLAEKIARNPNWEEADRRRKAARHARKVAEWEQLKAQRQEERREWRARKAYSKGNDWK</sequence>
<dbReference type="Proteomes" id="UP000241462">
    <property type="component" value="Unassembled WGS sequence"/>
</dbReference>
<organism evidence="2 3">
    <name type="scientific">Coniella lustricola</name>
    <dbReference type="NCBI Taxonomy" id="2025994"/>
    <lineage>
        <taxon>Eukaryota</taxon>
        <taxon>Fungi</taxon>
        <taxon>Dikarya</taxon>
        <taxon>Ascomycota</taxon>
        <taxon>Pezizomycotina</taxon>
        <taxon>Sordariomycetes</taxon>
        <taxon>Sordariomycetidae</taxon>
        <taxon>Diaporthales</taxon>
        <taxon>Schizoparmaceae</taxon>
        <taxon>Coniella</taxon>
    </lineage>
</organism>
<feature type="compositionally biased region" description="Polar residues" evidence="1">
    <location>
        <begin position="110"/>
        <end position="128"/>
    </location>
</feature>
<keyword evidence="3" id="KW-1185">Reference proteome</keyword>
<dbReference type="InParanoid" id="A0A2T3A5M4"/>
<reference evidence="2 3" key="1">
    <citation type="journal article" date="2018" name="Mycol. Prog.">
        <title>Coniella lustricola, a new species from submerged detritus.</title>
        <authorList>
            <person name="Raudabaugh D.B."/>
            <person name="Iturriaga T."/>
            <person name="Carver A."/>
            <person name="Mondo S."/>
            <person name="Pangilinan J."/>
            <person name="Lipzen A."/>
            <person name="He G."/>
            <person name="Amirebrahimi M."/>
            <person name="Grigoriev I.V."/>
            <person name="Miller A.N."/>
        </authorList>
    </citation>
    <scope>NUCLEOTIDE SEQUENCE [LARGE SCALE GENOMIC DNA]</scope>
    <source>
        <strain evidence="2 3">B22-T-1</strain>
    </source>
</reference>
<feature type="region of interest" description="Disordered" evidence="1">
    <location>
        <begin position="179"/>
        <end position="218"/>
    </location>
</feature>
<feature type="compositionally biased region" description="Low complexity" evidence="1">
    <location>
        <begin position="233"/>
        <end position="245"/>
    </location>
</feature>
<protein>
    <submittedName>
        <fullName evidence="2">Uncharacterized protein</fullName>
    </submittedName>
</protein>
<feature type="region of interest" description="Disordered" evidence="1">
    <location>
        <begin position="233"/>
        <end position="262"/>
    </location>
</feature>
<evidence type="ECO:0000256" key="1">
    <source>
        <dbReference type="SAM" id="MobiDB-lite"/>
    </source>
</evidence>
<accession>A0A2T3A5M4</accession>
<feature type="compositionally biased region" description="Basic and acidic residues" evidence="1">
    <location>
        <begin position="315"/>
        <end position="324"/>
    </location>
</feature>
<feature type="compositionally biased region" description="Polar residues" evidence="1">
    <location>
        <begin position="199"/>
        <end position="218"/>
    </location>
</feature>
<dbReference type="AlphaFoldDB" id="A0A2T3A5M4"/>
<proteinExistence type="predicted"/>
<feature type="region of interest" description="Disordered" evidence="1">
    <location>
        <begin position="110"/>
        <end position="134"/>
    </location>
</feature>
<feature type="compositionally biased region" description="Polar residues" evidence="1">
    <location>
        <begin position="35"/>
        <end position="47"/>
    </location>
</feature>
<evidence type="ECO:0000313" key="2">
    <source>
        <dbReference type="EMBL" id="PSR83285.1"/>
    </source>
</evidence>